<organism evidence="8 9">
    <name type="scientific">Amycolatopsis cihanbeyliensis</name>
    <dbReference type="NCBI Taxonomy" id="1128664"/>
    <lineage>
        <taxon>Bacteria</taxon>
        <taxon>Bacillati</taxon>
        <taxon>Actinomycetota</taxon>
        <taxon>Actinomycetes</taxon>
        <taxon>Pseudonocardiales</taxon>
        <taxon>Pseudonocardiaceae</taxon>
        <taxon>Amycolatopsis</taxon>
    </lineage>
</organism>
<feature type="transmembrane region" description="Helical" evidence="6">
    <location>
        <begin position="263"/>
        <end position="284"/>
    </location>
</feature>
<feature type="transmembrane region" description="Helical" evidence="6">
    <location>
        <begin position="357"/>
        <end position="382"/>
    </location>
</feature>
<keyword evidence="9" id="KW-1185">Reference proteome</keyword>
<comment type="caution">
    <text evidence="8">The sequence shown here is derived from an EMBL/GenBank/DDBJ whole genome shotgun (WGS) entry which is preliminary data.</text>
</comment>
<name>A0A542DQK2_AMYCI</name>
<dbReference type="PANTHER" id="PTHR23518">
    <property type="entry name" value="C-METHYLTRANSFERASE"/>
    <property type="match status" value="1"/>
</dbReference>
<reference evidence="8 9" key="1">
    <citation type="submission" date="2019-06" db="EMBL/GenBank/DDBJ databases">
        <title>Sequencing the genomes of 1000 actinobacteria strains.</title>
        <authorList>
            <person name="Klenk H.-P."/>
        </authorList>
    </citation>
    <scope>NUCLEOTIDE SEQUENCE [LARGE SCALE GENOMIC DNA]</scope>
    <source>
        <strain evidence="8 9">DSM 45679</strain>
    </source>
</reference>
<evidence type="ECO:0000259" key="7">
    <source>
        <dbReference type="PROSITE" id="PS50850"/>
    </source>
</evidence>
<dbReference type="AlphaFoldDB" id="A0A542DQK2"/>
<feature type="domain" description="Major facilitator superfamily (MFS) profile" evidence="7">
    <location>
        <begin position="28"/>
        <end position="411"/>
    </location>
</feature>
<dbReference type="SUPFAM" id="SSF103473">
    <property type="entry name" value="MFS general substrate transporter"/>
    <property type="match status" value="1"/>
</dbReference>
<protein>
    <submittedName>
        <fullName evidence="8">Sugar phosphate permease</fullName>
    </submittedName>
</protein>
<evidence type="ECO:0000256" key="2">
    <source>
        <dbReference type="ARBA" id="ARBA00022692"/>
    </source>
</evidence>
<dbReference type="RefSeq" id="WP_142000882.1">
    <property type="nucleotide sequence ID" value="NZ_VFML01000001.1"/>
</dbReference>
<evidence type="ECO:0000313" key="9">
    <source>
        <dbReference type="Proteomes" id="UP000320876"/>
    </source>
</evidence>
<dbReference type="CDD" id="cd17370">
    <property type="entry name" value="MFS_MJ1317_like"/>
    <property type="match status" value="1"/>
</dbReference>
<evidence type="ECO:0000313" key="8">
    <source>
        <dbReference type="EMBL" id="TQJ05337.1"/>
    </source>
</evidence>
<dbReference type="PROSITE" id="PS50850">
    <property type="entry name" value="MFS"/>
    <property type="match status" value="1"/>
</dbReference>
<feature type="region of interest" description="Disordered" evidence="5">
    <location>
        <begin position="1"/>
        <end position="22"/>
    </location>
</feature>
<evidence type="ECO:0000256" key="3">
    <source>
        <dbReference type="ARBA" id="ARBA00022989"/>
    </source>
</evidence>
<feature type="transmembrane region" description="Helical" evidence="6">
    <location>
        <begin position="188"/>
        <end position="207"/>
    </location>
</feature>
<accession>A0A542DQK2</accession>
<evidence type="ECO:0000256" key="1">
    <source>
        <dbReference type="ARBA" id="ARBA00004651"/>
    </source>
</evidence>
<feature type="transmembrane region" description="Helical" evidence="6">
    <location>
        <begin position="237"/>
        <end position="257"/>
    </location>
</feature>
<dbReference type="PANTHER" id="PTHR23518:SF2">
    <property type="entry name" value="MAJOR FACILITATOR SUPERFAMILY TRANSPORTER"/>
    <property type="match status" value="1"/>
</dbReference>
<comment type="subcellular location">
    <subcellularLocation>
        <location evidence="1">Cell membrane</location>
        <topology evidence="1">Multi-pass membrane protein</topology>
    </subcellularLocation>
</comment>
<dbReference type="InterPro" id="IPR036259">
    <property type="entry name" value="MFS_trans_sf"/>
</dbReference>
<dbReference type="InterPro" id="IPR020846">
    <property type="entry name" value="MFS_dom"/>
</dbReference>
<dbReference type="GO" id="GO:0022857">
    <property type="term" value="F:transmembrane transporter activity"/>
    <property type="evidence" value="ECO:0007669"/>
    <property type="project" value="InterPro"/>
</dbReference>
<feature type="transmembrane region" description="Helical" evidence="6">
    <location>
        <begin position="296"/>
        <end position="317"/>
    </location>
</feature>
<feature type="transmembrane region" description="Helical" evidence="6">
    <location>
        <begin position="323"/>
        <end position="345"/>
    </location>
</feature>
<evidence type="ECO:0000256" key="5">
    <source>
        <dbReference type="SAM" id="MobiDB-lite"/>
    </source>
</evidence>
<feature type="transmembrane region" description="Helical" evidence="6">
    <location>
        <begin position="388"/>
        <end position="408"/>
    </location>
</feature>
<evidence type="ECO:0000256" key="4">
    <source>
        <dbReference type="ARBA" id="ARBA00023136"/>
    </source>
</evidence>
<dbReference type="GO" id="GO:0005886">
    <property type="term" value="C:plasma membrane"/>
    <property type="evidence" value="ECO:0007669"/>
    <property type="project" value="UniProtKB-SubCell"/>
</dbReference>
<dbReference type="Proteomes" id="UP000320876">
    <property type="component" value="Unassembled WGS sequence"/>
</dbReference>
<sequence length="413" mass="41865">MYLSTTRAGAAAPATPTTGPGRGRVPGTVLALGMVSFVTDISAEMVTAVLPMYLMYGIGLGYLQLGLLDGLYTGASALLRLGGGYVADRFSRAKAVAVTGYGLSALTKLALPLAGTSMAGIGLAVGVDRAGKGIRTAPRDALITLSTPADGLGRAFGVHRTMDTAGALLGPIVAFGLLAAVLGGYDLVFGASFGFAVIGVLILVFFVRRPAPVSGARRGTLRAGLTALARPRLRRTCFAAGLLGLVTVGDMFLYLAIQQRIGLAPTVLPLLPLGTAVTFMLAATPAGRLADRVGRWRLFLGGHVLLLGGYLVLVGPFGGWPAALAVLGLHGLFYAATDGVLMALAGQLVPAEVRATGLAVVQTVQAVARAGGAVLFGIMAQLTAPTTAFGFLAAALCVAIAVAAPLGARGRDR</sequence>
<dbReference type="Pfam" id="PF07690">
    <property type="entry name" value="MFS_1"/>
    <property type="match status" value="1"/>
</dbReference>
<keyword evidence="4 6" id="KW-0472">Membrane</keyword>
<keyword evidence="2 6" id="KW-0812">Transmembrane</keyword>
<feature type="transmembrane region" description="Helical" evidence="6">
    <location>
        <begin position="164"/>
        <end position="182"/>
    </location>
</feature>
<feature type="transmembrane region" description="Helical" evidence="6">
    <location>
        <begin position="53"/>
        <end position="72"/>
    </location>
</feature>
<gene>
    <name evidence="8" type="ORF">FB471_5165</name>
</gene>
<proteinExistence type="predicted"/>
<dbReference type="Gene3D" id="1.20.1250.20">
    <property type="entry name" value="MFS general substrate transporter like domains"/>
    <property type="match status" value="1"/>
</dbReference>
<evidence type="ECO:0000256" key="6">
    <source>
        <dbReference type="SAM" id="Phobius"/>
    </source>
</evidence>
<dbReference type="InterPro" id="IPR011701">
    <property type="entry name" value="MFS"/>
</dbReference>
<dbReference type="EMBL" id="VFML01000001">
    <property type="protein sequence ID" value="TQJ05337.1"/>
    <property type="molecule type" value="Genomic_DNA"/>
</dbReference>
<keyword evidence="3 6" id="KW-1133">Transmembrane helix</keyword>
<dbReference type="OrthoDB" id="9803985at2"/>